<dbReference type="SUPFAM" id="SSF161098">
    <property type="entry name" value="MetI-like"/>
    <property type="match status" value="1"/>
</dbReference>
<feature type="domain" description="ABC transmembrane type-1" evidence="8">
    <location>
        <begin position="68"/>
        <end position="282"/>
    </location>
</feature>
<keyword evidence="6 7" id="KW-0472">Membrane</keyword>
<evidence type="ECO:0000256" key="5">
    <source>
        <dbReference type="ARBA" id="ARBA00022989"/>
    </source>
</evidence>
<keyword evidence="5 7" id="KW-1133">Transmembrane helix</keyword>
<accession>F1T994</accession>
<keyword evidence="3" id="KW-1003">Cell membrane</keyword>
<reference evidence="9" key="1">
    <citation type="submission" date="2009-07" db="EMBL/GenBank/DDBJ databases">
        <authorList>
            <consortium name="US DOE Joint Genome Institute (JGI-PGF)"/>
            <person name="Lucas S."/>
            <person name="Copeland A."/>
            <person name="Lapidus A."/>
            <person name="Glavina del Rio T."/>
            <person name="Tice H."/>
            <person name="Bruce D."/>
            <person name="Goodwin L."/>
            <person name="Pitluck S."/>
            <person name="Larimer F."/>
            <person name="Land M.L."/>
            <person name="Mouttaki H."/>
            <person name="He Z."/>
            <person name="Zhou J."/>
            <person name="Hemme C.L."/>
        </authorList>
    </citation>
    <scope>NUCLEOTIDE SEQUENCE [LARGE SCALE GENOMIC DNA]</scope>
    <source>
        <strain evidence="9">DSM 2782</strain>
    </source>
</reference>
<dbReference type="InterPro" id="IPR000515">
    <property type="entry name" value="MetI-like"/>
</dbReference>
<evidence type="ECO:0000259" key="8">
    <source>
        <dbReference type="PROSITE" id="PS50928"/>
    </source>
</evidence>
<dbReference type="InterPro" id="IPR035906">
    <property type="entry name" value="MetI-like_sf"/>
</dbReference>
<sequence length="293" mass="33603">MNNVLSNKKYIAIFVLPAFIFYTVFVLFPIGYNVYLSFFRTNLMGNSTFIGITNYINLINDQFFVMAFKNNIFLMIGSLLAHLPLALFFANALFQKIKGSKIFQYVFFLPTVICGVAVGMMFNFVYNSEFGIVNKILDIINLGNLKMGWLNNEKTVMYALIFVIMWRFVGYHMVIQLAAMKSIPESLYESASLEGATRWQQFRNITFPLIRNILKIDTILIITGSIKYYDLVAVMTKGGPNHASEVMSTYMFYQGFRTMKFGYASAIGIILLILCLLVIMGVNYFAKTEDYEY</sequence>
<dbReference type="PANTHER" id="PTHR30193">
    <property type="entry name" value="ABC TRANSPORTER PERMEASE PROTEIN"/>
    <property type="match status" value="1"/>
</dbReference>
<feature type="transmembrane region" description="Helical" evidence="7">
    <location>
        <begin position="261"/>
        <end position="286"/>
    </location>
</feature>
<feature type="transmembrane region" description="Helical" evidence="7">
    <location>
        <begin position="12"/>
        <end position="35"/>
    </location>
</feature>
<dbReference type="AlphaFoldDB" id="F1T994"/>
<evidence type="ECO:0000256" key="4">
    <source>
        <dbReference type="ARBA" id="ARBA00022692"/>
    </source>
</evidence>
<evidence type="ECO:0000256" key="7">
    <source>
        <dbReference type="RuleBase" id="RU363032"/>
    </source>
</evidence>
<evidence type="ECO:0000256" key="3">
    <source>
        <dbReference type="ARBA" id="ARBA00022475"/>
    </source>
</evidence>
<evidence type="ECO:0000256" key="1">
    <source>
        <dbReference type="ARBA" id="ARBA00004651"/>
    </source>
</evidence>
<gene>
    <name evidence="9" type="ORF">Cpap_3505</name>
</gene>
<dbReference type="PANTHER" id="PTHR30193:SF37">
    <property type="entry name" value="INNER MEMBRANE ABC TRANSPORTER PERMEASE PROTEIN YCJO"/>
    <property type="match status" value="1"/>
</dbReference>
<dbReference type="SUPFAM" id="SSF160964">
    <property type="entry name" value="MalF N-terminal region-like"/>
    <property type="match status" value="1"/>
</dbReference>
<evidence type="ECO:0000313" key="10">
    <source>
        <dbReference type="Proteomes" id="UP000003860"/>
    </source>
</evidence>
<dbReference type="PROSITE" id="PS50928">
    <property type="entry name" value="ABC_TM1"/>
    <property type="match status" value="1"/>
</dbReference>
<comment type="similarity">
    <text evidence="7">Belongs to the binding-protein-dependent transport system permease family.</text>
</comment>
<dbReference type="Pfam" id="PF00528">
    <property type="entry name" value="BPD_transp_1"/>
    <property type="match status" value="1"/>
</dbReference>
<dbReference type="eggNOG" id="COG1175">
    <property type="taxonomic scope" value="Bacteria"/>
</dbReference>
<dbReference type="GO" id="GO:0005886">
    <property type="term" value="C:plasma membrane"/>
    <property type="evidence" value="ECO:0007669"/>
    <property type="project" value="UniProtKB-SubCell"/>
</dbReference>
<protein>
    <submittedName>
        <fullName evidence="9">Binding-protein-dependent transport systems inner membrane component</fullName>
    </submittedName>
</protein>
<comment type="caution">
    <text evidence="9">The sequence shown here is derived from an EMBL/GenBank/DDBJ whole genome shotgun (WGS) entry which is preliminary data.</text>
</comment>
<proteinExistence type="inferred from homology"/>
<keyword evidence="2 7" id="KW-0813">Transport</keyword>
<dbReference type="STRING" id="588581.Cpap_3505"/>
<feature type="transmembrane region" description="Helical" evidence="7">
    <location>
        <begin position="106"/>
        <end position="126"/>
    </location>
</feature>
<dbReference type="Gene3D" id="1.10.3720.10">
    <property type="entry name" value="MetI-like"/>
    <property type="match status" value="1"/>
</dbReference>
<keyword evidence="10" id="KW-1185">Reference proteome</keyword>
<feature type="transmembrane region" description="Helical" evidence="7">
    <location>
        <begin position="155"/>
        <end position="174"/>
    </location>
</feature>
<reference evidence="9" key="2">
    <citation type="submission" date="2011-01" db="EMBL/GenBank/DDBJ databases">
        <title>The Non-contiguous Finished genome of Clostridium papyrosolvens.</title>
        <authorList>
            <person name="Lucas S."/>
            <person name="Copeland A."/>
            <person name="Lapidus A."/>
            <person name="Cheng J.-F."/>
            <person name="Goodwin L."/>
            <person name="Pitluck S."/>
            <person name="Misra M."/>
            <person name="Chertkov O."/>
            <person name="Detter J.C."/>
            <person name="Han C."/>
            <person name="Tapia R."/>
            <person name="Land M."/>
            <person name="Hauser L."/>
            <person name="Kyrpides N."/>
            <person name="Ivanova N."/>
            <person name="Pagani I."/>
            <person name="Mouttaki H."/>
            <person name="He Z."/>
            <person name="Zhou J."/>
            <person name="Hemme C.L."/>
            <person name="Woyke T."/>
        </authorList>
    </citation>
    <scope>NUCLEOTIDE SEQUENCE [LARGE SCALE GENOMIC DNA]</scope>
    <source>
        <strain evidence="9">DSM 2782</strain>
    </source>
</reference>
<dbReference type="CDD" id="cd06261">
    <property type="entry name" value="TM_PBP2"/>
    <property type="match status" value="1"/>
</dbReference>
<dbReference type="RefSeq" id="WP_004617183.1">
    <property type="nucleotide sequence ID" value="NZ_ACXX02000002.1"/>
</dbReference>
<keyword evidence="4 7" id="KW-0812">Transmembrane</keyword>
<feature type="transmembrane region" description="Helical" evidence="7">
    <location>
        <begin position="72"/>
        <end position="94"/>
    </location>
</feature>
<dbReference type="EMBL" id="ACXX02000002">
    <property type="protein sequence ID" value="EGD49076.1"/>
    <property type="molecule type" value="Genomic_DNA"/>
</dbReference>
<comment type="subcellular location">
    <subcellularLocation>
        <location evidence="1 7">Cell membrane</location>
        <topology evidence="1 7">Multi-pass membrane protein</topology>
    </subcellularLocation>
</comment>
<evidence type="ECO:0000256" key="2">
    <source>
        <dbReference type="ARBA" id="ARBA00022448"/>
    </source>
</evidence>
<organism evidence="9 10">
    <name type="scientific">Ruminiclostridium papyrosolvens DSM 2782</name>
    <dbReference type="NCBI Taxonomy" id="588581"/>
    <lineage>
        <taxon>Bacteria</taxon>
        <taxon>Bacillati</taxon>
        <taxon>Bacillota</taxon>
        <taxon>Clostridia</taxon>
        <taxon>Eubacteriales</taxon>
        <taxon>Oscillospiraceae</taxon>
        <taxon>Ruminiclostridium</taxon>
    </lineage>
</organism>
<dbReference type="OrthoDB" id="1737794at2"/>
<evidence type="ECO:0000256" key="6">
    <source>
        <dbReference type="ARBA" id="ARBA00023136"/>
    </source>
</evidence>
<dbReference type="GO" id="GO:0055085">
    <property type="term" value="P:transmembrane transport"/>
    <property type="evidence" value="ECO:0007669"/>
    <property type="project" value="InterPro"/>
</dbReference>
<name>F1T994_9FIRM</name>
<evidence type="ECO:0000313" key="9">
    <source>
        <dbReference type="EMBL" id="EGD49076.1"/>
    </source>
</evidence>
<dbReference type="InterPro" id="IPR051393">
    <property type="entry name" value="ABC_transporter_permease"/>
</dbReference>
<dbReference type="Proteomes" id="UP000003860">
    <property type="component" value="Unassembled WGS sequence"/>
</dbReference>